<protein>
    <submittedName>
        <fullName evidence="2">Uncharacterized protein</fullName>
    </submittedName>
</protein>
<dbReference type="EMBL" id="JAAOYM010000001">
    <property type="protein sequence ID" value="NIJ09757.1"/>
    <property type="molecule type" value="Genomic_DNA"/>
</dbReference>
<dbReference type="RefSeq" id="WP_167165544.1">
    <property type="nucleotide sequence ID" value="NZ_JAAOYM010000001.1"/>
</dbReference>
<keyword evidence="3" id="KW-1185">Reference proteome</keyword>
<proteinExistence type="predicted"/>
<dbReference type="Proteomes" id="UP000545493">
    <property type="component" value="Unassembled WGS sequence"/>
</dbReference>
<sequence>MTDSQTTRQRFGEWINPGQPTEPMRAVAPTLAETQPIWPACHDLAVVEQRHEAPRMRQLPRRLRPRTVVADARRAFYNPTPPDQELVRRVLHGLRNKTWR</sequence>
<accession>A0A7X5UL70</accession>
<gene>
    <name evidence="2" type="ORF">FHU38_000101</name>
</gene>
<feature type="region of interest" description="Disordered" evidence="1">
    <location>
        <begin position="1"/>
        <end position="24"/>
    </location>
</feature>
<comment type="caution">
    <text evidence="2">The sequence shown here is derived from an EMBL/GenBank/DDBJ whole genome shotgun (WGS) entry which is preliminary data.</text>
</comment>
<reference evidence="2 3" key="1">
    <citation type="submission" date="2020-03" db="EMBL/GenBank/DDBJ databases">
        <title>Sequencing the genomes of 1000 actinobacteria strains.</title>
        <authorList>
            <person name="Klenk H.-P."/>
        </authorList>
    </citation>
    <scope>NUCLEOTIDE SEQUENCE [LARGE SCALE GENOMIC DNA]</scope>
    <source>
        <strain evidence="2 3">DSM 45685</strain>
    </source>
</reference>
<evidence type="ECO:0000313" key="2">
    <source>
        <dbReference type="EMBL" id="NIJ09757.1"/>
    </source>
</evidence>
<dbReference type="AlphaFoldDB" id="A0A7X5UL70"/>
<organism evidence="2 3">
    <name type="scientific">Saccharomonospora amisosensis</name>
    <dbReference type="NCBI Taxonomy" id="1128677"/>
    <lineage>
        <taxon>Bacteria</taxon>
        <taxon>Bacillati</taxon>
        <taxon>Actinomycetota</taxon>
        <taxon>Actinomycetes</taxon>
        <taxon>Pseudonocardiales</taxon>
        <taxon>Pseudonocardiaceae</taxon>
        <taxon>Saccharomonospora</taxon>
    </lineage>
</organism>
<name>A0A7X5UL70_9PSEU</name>
<evidence type="ECO:0000256" key="1">
    <source>
        <dbReference type="SAM" id="MobiDB-lite"/>
    </source>
</evidence>
<evidence type="ECO:0000313" key="3">
    <source>
        <dbReference type="Proteomes" id="UP000545493"/>
    </source>
</evidence>